<feature type="domain" description="Methyltransferase" evidence="1">
    <location>
        <begin position="46"/>
        <end position="141"/>
    </location>
</feature>
<dbReference type="SUPFAM" id="SSF53335">
    <property type="entry name" value="S-adenosyl-L-methionine-dependent methyltransferases"/>
    <property type="match status" value="1"/>
</dbReference>
<dbReference type="GeneID" id="36626151"/>
<evidence type="ECO:0000313" key="3">
    <source>
        <dbReference type="Proteomes" id="UP000241690"/>
    </source>
</evidence>
<reference evidence="2 3" key="1">
    <citation type="submission" date="2016-07" db="EMBL/GenBank/DDBJ databases">
        <title>Multiple horizontal gene transfer events from other fungi enriched the ability of initially mycotrophic Trichoderma (Ascomycota) to feed on dead plant biomass.</title>
        <authorList>
            <consortium name="DOE Joint Genome Institute"/>
            <person name="Aerts A."/>
            <person name="Atanasova L."/>
            <person name="Chenthamara K."/>
            <person name="Zhang J."/>
            <person name="Grujic M."/>
            <person name="Henrissat B."/>
            <person name="Kuo A."/>
            <person name="Salamov A."/>
            <person name="Lipzen A."/>
            <person name="Labutti K."/>
            <person name="Barry K."/>
            <person name="Miao Y."/>
            <person name="Rahimi M.J."/>
            <person name="Shen Q."/>
            <person name="Grigoriev I.V."/>
            <person name="Kubicek C.P."/>
            <person name="Druzhinina I.S."/>
        </authorList>
    </citation>
    <scope>NUCLEOTIDE SEQUENCE [LARGE SCALE GENOMIC DNA]</scope>
    <source>
        <strain evidence="2 3">CBS 226.95</strain>
    </source>
</reference>
<dbReference type="STRING" id="983964.A0A2T4A4Y7"/>
<protein>
    <recommendedName>
        <fullName evidence="1">Methyltransferase domain-containing protein</fullName>
    </recommendedName>
</protein>
<evidence type="ECO:0000313" key="2">
    <source>
        <dbReference type="EMBL" id="PTB52033.1"/>
    </source>
</evidence>
<dbReference type="Proteomes" id="UP000241690">
    <property type="component" value="Unassembled WGS sequence"/>
</dbReference>
<gene>
    <name evidence="2" type="ORF">M431DRAFT_497336</name>
</gene>
<dbReference type="InterPro" id="IPR041698">
    <property type="entry name" value="Methyltransf_25"/>
</dbReference>
<dbReference type="AlphaFoldDB" id="A0A2T4A4Y7"/>
<dbReference type="InterPro" id="IPR029063">
    <property type="entry name" value="SAM-dependent_MTases_sf"/>
</dbReference>
<evidence type="ECO:0000259" key="1">
    <source>
        <dbReference type="Pfam" id="PF13649"/>
    </source>
</evidence>
<dbReference type="RefSeq" id="XP_024771710.1">
    <property type="nucleotide sequence ID" value="XM_024917582.1"/>
</dbReference>
<dbReference type="Gene3D" id="3.40.50.150">
    <property type="entry name" value="Vaccinia Virus protein VP39"/>
    <property type="match status" value="1"/>
</dbReference>
<dbReference type="CDD" id="cd02440">
    <property type="entry name" value="AdoMet_MTases"/>
    <property type="match status" value="1"/>
</dbReference>
<dbReference type="Pfam" id="PF13649">
    <property type="entry name" value="Methyltransf_25"/>
    <property type="match status" value="1"/>
</dbReference>
<accession>A0A2T4A4Y7</accession>
<sequence>MAATDDYVFARDYAEGLRLETQHLLWNIHNGYTINPKIPITPQTKIADVGTGTGVWLLDVATQVPPTVQLNGFDISDGQFPHKSNIPDNVNFRIMDALSNVPGDLVEKYDVVHIRYLGPIVKRGNVEPIIQHAMQLLKVGGYLQWEEADLTRNKLCIKGPEAEAFYAFASLGYDTLDFTFSWVEDLPIRLNQAGFEVLKFRNDQLPQAMAPLVTRTFVLTHIAGIDAFYKSGHESLPPRHEADALLAALIGAVKKGAAIYPTQVSLLARKAARSRRSFCLQLLLYGHLIPNRYLDHFTTYSTI</sequence>
<keyword evidence="3" id="KW-1185">Reference proteome</keyword>
<dbReference type="EMBL" id="KZ679684">
    <property type="protein sequence ID" value="PTB52033.1"/>
    <property type="molecule type" value="Genomic_DNA"/>
</dbReference>
<name>A0A2T4A4Y7_TRIHA</name>
<proteinExistence type="predicted"/>
<organism evidence="2 3">
    <name type="scientific">Trichoderma harzianum CBS 226.95</name>
    <dbReference type="NCBI Taxonomy" id="983964"/>
    <lineage>
        <taxon>Eukaryota</taxon>
        <taxon>Fungi</taxon>
        <taxon>Dikarya</taxon>
        <taxon>Ascomycota</taxon>
        <taxon>Pezizomycotina</taxon>
        <taxon>Sordariomycetes</taxon>
        <taxon>Hypocreomycetidae</taxon>
        <taxon>Hypocreales</taxon>
        <taxon>Hypocreaceae</taxon>
        <taxon>Trichoderma</taxon>
    </lineage>
</organism>